<comment type="similarity">
    <text evidence="5">Belongs to the YicC/YloC family.</text>
</comment>
<comment type="cofactor">
    <cofactor evidence="1">
        <name>a divalent metal cation</name>
        <dbReference type="ChEBI" id="CHEBI:60240"/>
    </cofactor>
</comment>
<name>A0ABV1G4Q2_9FIRM</name>
<protein>
    <submittedName>
        <fullName evidence="8">YicC/YloC family endoribonuclease</fullName>
        <ecNumber evidence="8">3.1.-.-</ecNumber>
    </submittedName>
</protein>
<dbReference type="PANTHER" id="PTHR30636:SF3">
    <property type="entry name" value="UPF0701 PROTEIN YICC"/>
    <property type="match status" value="1"/>
</dbReference>
<organism evidence="8 9">
    <name type="scientific">Faecousia intestinalis</name>
    <dbReference type="NCBI Taxonomy" id="3133167"/>
    <lineage>
        <taxon>Bacteria</taxon>
        <taxon>Bacillati</taxon>
        <taxon>Bacillota</taxon>
        <taxon>Clostridia</taxon>
        <taxon>Eubacteriales</taxon>
        <taxon>Oscillospiraceae</taxon>
        <taxon>Faecousia</taxon>
    </lineage>
</organism>
<evidence type="ECO:0000256" key="3">
    <source>
        <dbReference type="ARBA" id="ARBA00022759"/>
    </source>
</evidence>
<dbReference type="NCBIfam" id="TIGR00255">
    <property type="entry name" value="YicC/YloC family endoribonuclease"/>
    <property type="match status" value="1"/>
</dbReference>
<evidence type="ECO:0000259" key="7">
    <source>
        <dbReference type="Pfam" id="PF08340"/>
    </source>
</evidence>
<dbReference type="GO" id="GO:0016787">
    <property type="term" value="F:hydrolase activity"/>
    <property type="evidence" value="ECO:0007669"/>
    <property type="project" value="UniProtKB-KW"/>
</dbReference>
<evidence type="ECO:0000256" key="5">
    <source>
        <dbReference type="ARBA" id="ARBA00035648"/>
    </source>
</evidence>
<dbReference type="PANTHER" id="PTHR30636">
    <property type="entry name" value="UPF0701 PROTEIN YICC"/>
    <property type="match status" value="1"/>
</dbReference>
<evidence type="ECO:0000256" key="1">
    <source>
        <dbReference type="ARBA" id="ARBA00001968"/>
    </source>
</evidence>
<proteinExistence type="inferred from homology"/>
<dbReference type="Pfam" id="PF08340">
    <property type="entry name" value="YicC-like_C"/>
    <property type="match status" value="1"/>
</dbReference>
<evidence type="ECO:0000256" key="2">
    <source>
        <dbReference type="ARBA" id="ARBA00022722"/>
    </source>
</evidence>
<dbReference type="InterPro" id="IPR005229">
    <property type="entry name" value="YicC/YloC-like"/>
</dbReference>
<keyword evidence="4 8" id="KW-0378">Hydrolase</keyword>
<accession>A0ABV1G4Q2</accession>
<gene>
    <name evidence="8" type="ORF">WMO66_03820</name>
</gene>
<dbReference type="InterPro" id="IPR013551">
    <property type="entry name" value="YicC-like_C"/>
</dbReference>
<evidence type="ECO:0000313" key="8">
    <source>
        <dbReference type="EMBL" id="MEQ2510385.1"/>
    </source>
</evidence>
<keyword evidence="3" id="KW-0255">Endonuclease</keyword>
<evidence type="ECO:0000256" key="4">
    <source>
        <dbReference type="ARBA" id="ARBA00022801"/>
    </source>
</evidence>
<evidence type="ECO:0000259" key="6">
    <source>
        <dbReference type="Pfam" id="PF03755"/>
    </source>
</evidence>
<feature type="domain" description="Endoribonuclease YicC-like N-terminal" evidence="6">
    <location>
        <begin position="2"/>
        <end position="156"/>
    </location>
</feature>
<dbReference type="Pfam" id="PF03755">
    <property type="entry name" value="YicC-like_N"/>
    <property type="match status" value="1"/>
</dbReference>
<dbReference type="EC" id="3.1.-.-" evidence="8"/>
<reference evidence="8 9" key="1">
    <citation type="submission" date="2024-03" db="EMBL/GenBank/DDBJ databases">
        <title>Human intestinal bacterial collection.</title>
        <authorList>
            <person name="Pauvert C."/>
            <person name="Hitch T.C.A."/>
            <person name="Clavel T."/>
        </authorList>
    </citation>
    <scope>NUCLEOTIDE SEQUENCE [LARGE SCALE GENOMIC DNA]</scope>
    <source>
        <strain evidence="8 9">CLA-AA-H192</strain>
    </source>
</reference>
<dbReference type="EMBL" id="JBBMFF010000152">
    <property type="protein sequence ID" value="MEQ2510385.1"/>
    <property type="molecule type" value="Genomic_DNA"/>
</dbReference>
<dbReference type="InterPro" id="IPR013527">
    <property type="entry name" value="YicC-like_N"/>
</dbReference>
<comment type="caution">
    <text evidence="8">The sequence shown here is derived from an EMBL/GenBank/DDBJ whole genome shotgun (WGS) entry which is preliminary data.</text>
</comment>
<evidence type="ECO:0000313" key="9">
    <source>
        <dbReference type="Proteomes" id="UP001491552"/>
    </source>
</evidence>
<dbReference type="RefSeq" id="WP_349135057.1">
    <property type="nucleotide sequence ID" value="NZ_JBBMFF010000152.1"/>
</dbReference>
<keyword evidence="9" id="KW-1185">Reference proteome</keyword>
<dbReference type="Proteomes" id="UP001491552">
    <property type="component" value="Unassembled WGS sequence"/>
</dbReference>
<sequence length="292" mass="32197">MIRSMTGYGRACKTLHGREITVELRSVNNRFLDCSVRLPRAFSYAEDAIKQLVKDAVQRGKVDVFVSVNAAGAEEATVSLNRPVLEGYLRAMRTMVADYGVQDDISASALSALPDIFVVEKPEEDERQNLADLTAVAAEAIAVYQTMRETEGAAMAADLSSRAETIRGLVGRVEERSPVTLAEYRTRLENKLREVLAGTTIDESRILTEAAIFADRIAVDEETVRLRSHLAQLDSLLAGGGAIGRKLDFLLQEMNREANTIGSKGNDLEQARTVVEIKAELEKIREQIQNIE</sequence>
<keyword evidence="2" id="KW-0540">Nuclease</keyword>
<feature type="domain" description="Endoribonuclease YicC-like C-terminal" evidence="7">
    <location>
        <begin position="173"/>
        <end position="292"/>
    </location>
</feature>